<keyword evidence="2" id="KW-1185">Reference proteome</keyword>
<gene>
    <name evidence="1" type="ORF">CDL12_07646</name>
</gene>
<sequence length="115" mass="12498">MIKMGCVEKSRAFPLPEYSGRGCGMAAAAEMDTDSNASSAEEVESPKSVVQKLKRRSIKVRVHSQVLRIRAEDSHLGKDIGEGNLSLKDKFGVTQFMVFSRPILPASPLSGRTSC</sequence>
<proteinExistence type="predicted"/>
<dbReference type="EMBL" id="NKXS01001240">
    <property type="protein sequence ID" value="PIN19669.1"/>
    <property type="molecule type" value="Genomic_DNA"/>
</dbReference>
<evidence type="ECO:0000313" key="2">
    <source>
        <dbReference type="Proteomes" id="UP000231279"/>
    </source>
</evidence>
<accession>A0A2G9HQ65</accession>
<organism evidence="1 2">
    <name type="scientific">Handroanthus impetiginosus</name>
    <dbReference type="NCBI Taxonomy" id="429701"/>
    <lineage>
        <taxon>Eukaryota</taxon>
        <taxon>Viridiplantae</taxon>
        <taxon>Streptophyta</taxon>
        <taxon>Embryophyta</taxon>
        <taxon>Tracheophyta</taxon>
        <taxon>Spermatophyta</taxon>
        <taxon>Magnoliopsida</taxon>
        <taxon>eudicotyledons</taxon>
        <taxon>Gunneridae</taxon>
        <taxon>Pentapetalae</taxon>
        <taxon>asterids</taxon>
        <taxon>lamiids</taxon>
        <taxon>Lamiales</taxon>
        <taxon>Bignoniaceae</taxon>
        <taxon>Crescentiina</taxon>
        <taxon>Tabebuia alliance</taxon>
        <taxon>Handroanthus</taxon>
    </lineage>
</organism>
<reference evidence="2" key="1">
    <citation type="journal article" date="2018" name="Gigascience">
        <title>Genome assembly of the Pink Ipe (Handroanthus impetiginosus, Bignoniaceae), a highly valued, ecologically keystone Neotropical timber forest tree.</title>
        <authorList>
            <person name="Silva-Junior O.B."/>
            <person name="Grattapaglia D."/>
            <person name="Novaes E."/>
            <person name="Collevatti R.G."/>
        </authorList>
    </citation>
    <scope>NUCLEOTIDE SEQUENCE [LARGE SCALE GENOMIC DNA]</scope>
    <source>
        <strain evidence="2">cv. UFG-1</strain>
    </source>
</reference>
<dbReference type="Proteomes" id="UP000231279">
    <property type="component" value="Unassembled WGS sequence"/>
</dbReference>
<comment type="caution">
    <text evidence="1">The sequence shown here is derived from an EMBL/GenBank/DDBJ whole genome shotgun (WGS) entry which is preliminary data.</text>
</comment>
<dbReference type="OrthoDB" id="911411at2759"/>
<protein>
    <submittedName>
        <fullName evidence="1">Uncharacterized protein</fullName>
    </submittedName>
</protein>
<name>A0A2G9HQ65_9LAMI</name>
<dbReference type="AlphaFoldDB" id="A0A2G9HQ65"/>
<evidence type="ECO:0000313" key="1">
    <source>
        <dbReference type="EMBL" id="PIN19669.1"/>
    </source>
</evidence>
<dbReference type="STRING" id="429701.A0A2G9HQ65"/>